<dbReference type="PANTHER" id="PTHR11036:SF127">
    <property type="entry name" value="SEMAPHORIN-1A"/>
    <property type="match status" value="1"/>
</dbReference>
<dbReference type="InterPro" id="IPR027231">
    <property type="entry name" value="Semaphorin"/>
</dbReference>
<protein>
    <submittedName>
        <fullName evidence="5">Sema domain-containing protein</fullName>
    </submittedName>
</protein>
<comment type="caution">
    <text evidence="1">Lacks conserved residue(s) required for the propagation of feature annotation.</text>
</comment>
<feature type="domain" description="Sema" evidence="3">
    <location>
        <begin position="1"/>
        <end position="397"/>
    </location>
</feature>
<dbReference type="AlphaFoldDB" id="A0A914WYV4"/>
<name>A0A914WYV4_9BILA</name>
<dbReference type="Proteomes" id="UP000887566">
    <property type="component" value="Unplaced"/>
</dbReference>
<dbReference type="InterPro" id="IPR036352">
    <property type="entry name" value="Semap_dom_sf"/>
</dbReference>
<dbReference type="SUPFAM" id="SSF101912">
    <property type="entry name" value="Sema domain"/>
    <property type="match status" value="1"/>
</dbReference>
<reference evidence="5" key="1">
    <citation type="submission" date="2022-11" db="UniProtKB">
        <authorList>
            <consortium name="WormBaseParasite"/>
        </authorList>
    </citation>
    <scope>IDENTIFICATION</scope>
</reference>
<sequence length="397" mass="44561">MDGGREKGWRQLVSDGDDESPAGHGWPRRQMRCVDLAPVAYLIPGRPKTAPIRKWRLAQDAPISPPDPLSPPTVPRSWRAQQMGRRFMGQSLATGSTESDYFKLLERDGSSLMHLVWAPPAKTIEDCLMKGKTKVDCHNYVRVMVQQANGRSLICGTNAFAPKCREYQYSPDDESYRERREFDGQAITPYDPRDNSTAVYLPHTNEIYAGTVSDFAGNDPLIYRKSLSDSGVDLRTQRDDVRVLESPNFVSSFADGEHVYFWYRETAAESVDDGGQRVYARVARVCKSDRGGPRPSSDRWTSFVKARLNCSLPGNAPFYFDELQATSEPVTISDGSSVVYAVFTTPQSAVRMSAVCAFRMDDIRRLFDTGDFKVQKAVNSLWSPLRAYELPKPRPGS</sequence>
<feature type="region of interest" description="Disordered" evidence="2">
    <location>
        <begin position="1"/>
        <end position="27"/>
    </location>
</feature>
<dbReference type="InterPro" id="IPR015943">
    <property type="entry name" value="WD40/YVTN_repeat-like_dom_sf"/>
</dbReference>
<dbReference type="SMART" id="SM00630">
    <property type="entry name" value="Sema"/>
    <property type="match status" value="1"/>
</dbReference>
<dbReference type="GO" id="GO:0005886">
    <property type="term" value="C:plasma membrane"/>
    <property type="evidence" value="ECO:0007669"/>
    <property type="project" value="TreeGrafter"/>
</dbReference>
<dbReference type="PANTHER" id="PTHR11036">
    <property type="entry name" value="SEMAPHORIN"/>
    <property type="match status" value="1"/>
</dbReference>
<dbReference type="WBParaSite" id="PSAMB.scaffold5644size11207.g27018.t1">
    <property type="protein sequence ID" value="PSAMB.scaffold5644size11207.g27018.t1"/>
    <property type="gene ID" value="PSAMB.scaffold5644size11207.g27018"/>
</dbReference>
<dbReference type="PROSITE" id="PS51004">
    <property type="entry name" value="SEMA"/>
    <property type="match status" value="1"/>
</dbReference>
<dbReference type="GO" id="GO:0045499">
    <property type="term" value="F:chemorepellent activity"/>
    <property type="evidence" value="ECO:0007669"/>
    <property type="project" value="TreeGrafter"/>
</dbReference>
<proteinExistence type="predicted"/>
<accession>A0A914WYV4</accession>
<dbReference type="GO" id="GO:0030215">
    <property type="term" value="F:semaphorin receptor binding"/>
    <property type="evidence" value="ECO:0007669"/>
    <property type="project" value="InterPro"/>
</dbReference>
<evidence type="ECO:0000259" key="3">
    <source>
        <dbReference type="PROSITE" id="PS51004"/>
    </source>
</evidence>
<evidence type="ECO:0000256" key="1">
    <source>
        <dbReference type="PROSITE-ProRule" id="PRU00352"/>
    </source>
</evidence>
<dbReference type="GO" id="GO:0071526">
    <property type="term" value="P:semaphorin-plexin signaling pathway"/>
    <property type="evidence" value="ECO:0007669"/>
    <property type="project" value="TreeGrafter"/>
</dbReference>
<evidence type="ECO:0000313" key="4">
    <source>
        <dbReference type="Proteomes" id="UP000887566"/>
    </source>
</evidence>
<dbReference type="GO" id="GO:0030335">
    <property type="term" value="P:positive regulation of cell migration"/>
    <property type="evidence" value="ECO:0007669"/>
    <property type="project" value="TreeGrafter"/>
</dbReference>
<evidence type="ECO:0000256" key="2">
    <source>
        <dbReference type="SAM" id="MobiDB-lite"/>
    </source>
</evidence>
<dbReference type="InterPro" id="IPR001627">
    <property type="entry name" value="Semap_dom"/>
</dbReference>
<dbReference type="GO" id="GO:0007411">
    <property type="term" value="P:axon guidance"/>
    <property type="evidence" value="ECO:0007669"/>
    <property type="project" value="TreeGrafter"/>
</dbReference>
<keyword evidence="4" id="KW-1185">Reference proteome</keyword>
<dbReference type="Gene3D" id="2.130.10.10">
    <property type="entry name" value="YVTN repeat-like/Quinoprotein amine dehydrogenase"/>
    <property type="match status" value="1"/>
</dbReference>
<dbReference type="Pfam" id="PF01403">
    <property type="entry name" value="Sema"/>
    <property type="match status" value="1"/>
</dbReference>
<evidence type="ECO:0000313" key="5">
    <source>
        <dbReference type="WBParaSite" id="PSAMB.scaffold5644size11207.g27018.t1"/>
    </source>
</evidence>
<organism evidence="4 5">
    <name type="scientific">Plectus sambesii</name>
    <dbReference type="NCBI Taxonomy" id="2011161"/>
    <lineage>
        <taxon>Eukaryota</taxon>
        <taxon>Metazoa</taxon>
        <taxon>Ecdysozoa</taxon>
        <taxon>Nematoda</taxon>
        <taxon>Chromadorea</taxon>
        <taxon>Plectida</taxon>
        <taxon>Plectina</taxon>
        <taxon>Plectoidea</taxon>
        <taxon>Plectidae</taxon>
        <taxon>Plectus</taxon>
    </lineage>
</organism>